<dbReference type="SMART" id="SM00047">
    <property type="entry name" value="LYZ2"/>
    <property type="match status" value="1"/>
</dbReference>
<dbReference type="EMBL" id="VDCQ01000001">
    <property type="protein sequence ID" value="TNJ68338.1"/>
    <property type="molecule type" value="Genomic_DNA"/>
</dbReference>
<dbReference type="Pfam" id="PF01832">
    <property type="entry name" value="Glucosaminidase"/>
    <property type="match status" value="1"/>
</dbReference>
<protein>
    <recommendedName>
        <fullName evidence="2">Mannosyl-glycoprotein endo-beta-N-acetylglucosamidase-like domain-containing protein</fullName>
    </recommendedName>
</protein>
<dbReference type="GO" id="GO:0004040">
    <property type="term" value="F:amidase activity"/>
    <property type="evidence" value="ECO:0007669"/>
    <property type="project" value="InterPro"/>
</dbReference>
<dbReference type="PANTHER" id="PTHR33308">
    <property type="entry name" value="PEPTIDOGLYCAN HYDROLASE FLGJ"/>
    <property type="match status" value="1"/>
</dbReference>
<evidence type="ECO:0000313" key="3">
    <source>
        <dbReference type="EMBL" id="TNJ68338.1"/>
    </source>
</evidence>
<dbReference type="RefSeq" id="WP_139600315.1">
    <property type="nucleotide sequence ID" value="NZ_VDCQ01000001.1"/>
</dbReference>
<dbReference type="Proteomes" id="UP000307943">
    <property type="component" value="Unassembled WGS sequence"/>
</dbReference>
<feature type="domain" description="Mannosyl-glycoprotein endo-beta-N-acetylglucosamidase-like" evidence="2">
    <location>
        <begin position="1"/>
        <end position="146"/>
    </location>
</feature>
<organism evidence="3 4">
    <name type="scientific">Paenibacillus hemerocallicola</name>
    <dbReference type="NCBI Taxonomy" id="1172614"/>
    <lineage>
        <taxon>Bacteria</taxon>
        <taxon>Bacillati</taxon>
        <taxon>Bacillota</taxon>
        <taxon>Bacilli</taxon>
        <taxon>Bacillales</taxon>
        <taxon>Paenibacillaceae</taxon>
        <taxon>Paenibacillus</taxon>
    </lineage>
</organism>
<gene>
    <name evidence="3" type="ORF">FE784_01395</name>
</gene>
<reference evidence="3 4" key="1">
    <citation type="submission" date="2019-05" db="EMBL/GenBank/DDBJ databases">
        <title>We sequenced the genome of Paenibacillus hemerocallicola KCTC 33185 for further insight into its adaptation and study the phylogeny of Paenibacillus.</title>
        <authorList>
            <person name="Narsing Rao M.P."/>
        </authorList>
    </citation>
    <scope>NUCLEOTIDE SEQUENCE [LARGE SCALE GENOMIC DNA]</scope>
    <source>
        <strain evidence="3 4">KCTC 33185</strain>
    </source>
</reference>
<dbReference type="InterPro" id="IPR051056">
    <property type="entry name" value="Glycosyl_Hydrolase_73"/>
</dbReference>
<evidence type="ECO:0000259" key="2">
    <source>
        <dbReference type="SMART" id="SM00047"/>
    </source>
</evidence>
<evidence type="ECO:0000256" key="1">
    <source>
        <dbReference type="ARBA" id="ARBA00022801"/>
    </source>
</evidence>
<keyword evidence="1" id="KW-0378">Hydrolase</keyword>
<dbReference type="PANTHER" id="PTHR33308:SF9">
    <property type="entry name" value="PEPTIDOGLYCAN HYDROLASE FLGJ"/>
    <property type="match status" value="1"/>
</dbReference>
<dbReference type="Gene3D" id="1.10.530.10">
    <property type="match status" value="1"/>
</dbReference>
<dbReference type="AlphaFoldDB" id="A0A5C4TH75"/>
<accession>A0A5C4TH75</accession>
<proteinExistence type="predicted"/>
<evidence type="ECO:0000313" key="4">
    <source>
        <dbReference type="Proteomes" id="UP000307943"/>
    </source>
</evidence>
<dbReference type="OrthoDB" id="977752at2"/>
<sequence>MDKATFIAAIAPFAIAEQIRTGVLASITIAQAALESGWGASAPGNNLFGIKGTGQDLVTREFVNGHFIGVVNGFRVYDSWEGSVIDHSDFLIANKRFAAAGFFERSARLDYFGAALALQAAGYATDPDYAAKLIGIIETNGLAKYDSAAAAANAKENEAMQLEQWQWKMLADSLDGLYRKGLISDYKWAEKAYTGVMTQTELDWLNAVMSARQIGHSV</sequence>
<name>A0A5C4TH75_9BACL</name>
<keyword evidence="4" id="KW-1185">Reference proteome</keyword>
<comment type="caution">
    <text evidence="3">The sequence shown here is derived from an EMBL/GenBank/DDBJ whole genome shotgun (WGS) entry which is preliminary data.</text>
</comment>
<dbReference type="InterPro" id="IPR002901">
    <property type="entry name" value="MGlyc_endo_b_GlcNAc-like_dom"/>
</dbReference>